<accession>A0A7Y6NQT5</accession>
<keyword evidence="1" id="KW-0812">Transmembrane</keyword>
<dbReference type="RefSeq" id="WP_176070473.1">
    <property type="nucleotide sequence ID" value="NZ_JABWMJ010000008.1"/>
</dbReference>
<evidence type="ECO:0000313" key="3">
    <source>
        <dbReference type="Proteomes" id="UP000529637"/>
    </source>
</evidence>
<dbReference type="Proteomes" id="UP000529637">
    <property type="component" value="Unassembled WGS sequence"/>
</dbReference>
<name>A0A7Y6NQT5_9BURK</name>
<organism evidence="2 3">
    <name type="scientific">Piscinibacter koreensis</name>
    <dbReference type="NCBI Taxonomy" id="2742824"/>
    <lineage>
        <taxon>Bacteria</taxon>
        <taxon>Pseudomonadati</taxon>
        <taxon>Pseudomonadota</taxon>
        <taxon>Betaproteobacteria</taxon>
        <taxon>Burkholderiales</taxon>
        <taxon>Sphaerotilaceae</taxon>
        <taxon>Piscinibacter</taxon>
    </lineage>
</organism>
<evidence type="ECO:0000313" key="2">
    <source>
        <dbReference type="EMBL" id="NUZ07643.1"/>
    </source>
</evidence>
<keyword evidence="3" id="KW-1185">Reference proteome</keyword>
<dbReference type="EMBL" id="JABWMJ010000008">
    <property type="protein sequence ID" value="NUZ07643.1"/>
    <property type="molecule type" value="Genomic_DNA"/>
</dbReference>
<evidence type="ECO:0000256" key="1">
    <source>
        <dbReference type="SAM" id="Phobius"/>
    </source>
</evidence>
<keyword evidence="1" id="KW-1133">Transmembrane helix</keyword>
<protein>
    <submittedName>
        <fullName evidence="2">Uncharacterized protein</fullName>
    </submittedName>
</protein>
<keyword evidence="1" id="KW-0472">Membrane</keyword>
<comment type="caution">
    <text evidence="2">The sequence shown here is derived from an EMBL/GenBank/DDBJ whole genome shotgun (WGS) entry which is preliminary data.</text>
</comment>
<proteinExistence type="predicted"/>
<dbReference type="AlphaFoldDB" id="A0A7Y6NQT5"/>
<gene>
    <name evidence="2" type="ORF">HQN59_17900</name>
</gene>
<sequence>MRIGHRKVTLGELLIAMLAVNPIGFLALSQCVQRMSVATGLLLGFVLWIVAALGAIWAIRQNRVPQRY</sequence>
<feature type="transmembrane region" description="Helical" evidence="1">
    <location>
        <begin position="37"/>
        <end position="59"/>
    </location>
</feature>
<reference evidence="2 3" key="1">
    <citation type="submission" date="2020-06" db="EMBL/GenBank/DDBJ databases">
        <title>Schlegella sp. ID0723 isolated from air conditioner.</title>
        <authorList>
            <person name="Kim D.Y."/>
            <person name="Kim D.-U."/>
        </authorList>
    </citation>
    <scope>NUCLEOTIDE SEQUENCE [LARGE SCALE GENOMIC DNA]</scope>
    <source>
        <strain evidence="2 3">ID0723</strain>
    </source>
</reference>